<feature type="region of interest" description="Disordered" evidence="1">
    <location>
        <begin position="94"/>
        <end position="145"/>
    </location>
</feature>
<keyword evidence="3" id="KW-1185">Reference proteome</keyword>
<dbReference type="OrthoDB" id="6777847at2759"/>
<protein>
    <submittedName>
        <fullName evidence="2">Uncharacterized protein</fullName>
    </submittedName>
</protein>
<accession>A0A3S1H9K2</accession>
<evidence type="ECO:0000313" key="3">
    <source>
        <dbReference type="Proteomes" id="UP000271974"/>
    </source>
</evidence>
<dbReference type="AlphaFoldDB" id="A0A3S1H9K2"/>
<dbReference type="EMBL" id="RQTK01000788">
    <property type="protein sequence ID" value="RUS74906.1"/>
    <property type="molecule type" value="Genomic_DNA"/>
</dbReference>
<feature type="region of interest" description="Disordered" evidence="1">
    <location>
        <begin position="185"/>
        <end position="328"/>
    </location>
</feature>
<dbReference type="Proteomes" id="UP000271974">
    <property type="component" value="Unassembled WGS sequence"/>
</dbReference>
<organism evidence="2 3">
    <name type="scientific">Elysia chlorotica</name>
    <name type="common">Eastern emerald elysia</name>
    <name type="synonym">Sea slug</name>
    <dbReference type="NCBI Taxonomy" id="188477"/>
    <lineage>
        <taxon>Eukaryota</taxon>
        <taxon>Metazoa</taxon>
        <taxon>Spiralia</taxon>
        <taxon>Lophotrochozoa</taxon>
        <taxon>Mollusca</taxon>
        <taxon>Gastropoda</taxon>
        <taxon>Heterobranchia</taxon>
        <taxon>Euthyneura</taxon>
        <taxon>Panpulmonata</taxon>
        <taxon>Sacoglossa</taxon>
        <taxon>Placobranchoidea</taxon>
        <taxon>Plakobranchidae</taxon>
        <taxon>Elysia</taxon>
    </lineage>
</organism>
<name>A0A3S1H9K2_ELYCH</name>
<gene>
    <name evidence="2" type="ORF">EGW08_017337</name>
</gene>
<comment type="caution">
    <text evidence="2">The sequence shown here is derived from an EMBL/GenBank/DDBJ whole genome shotgun (WGS) entry which is preliminary data.</text>
</comment>
<sequence>MLFVGQKSPHNRAITARDERQSNQVIRPVEFSTDAQGVRVSNLRCSSTVVSIAFDGQIPICESRERLFPLTFNPHNSCPLEPFHSSRLGSRNVPFPEYPVPDKTRRVPGRTGTAQPDPELPLLRSETRSPTRVTGTDWETAGQTPRGRIQRFRTLGSSVLAALCHCLWPRLSPASLCDPNWHDTRSKRQEARSKKQEARSKKQEARGKKQEARGKKLEARGKKQEARSKKQEARSKKQEARGKKQEARGKKQEARSKKQEARSKKQEARSKKQEARSKKQEARSKKQEARSKKQEAKIKKQEARSKKQEARNKRHAETMPEYHGLLEH</sequence>
<evidence type="ECO:0000313" key="2">
    <source>
        <dbReference type="EMBL" id="RUS74906.1"/>
    </source>
</evidence>
<proteinExistence type="predicted"/>
<reference evidence="2 3" key="1">
    <citation type="submission" date="2019-01" db="EMBL/GenBank/DDBJ databases">
        <title>A draft genome assembly of the solar-powered sea slug Elysia chlorotica.</title>
        <authorList>
            <person name="Cai H."/>
            <person name="Li Q."/>
            <person name="Fang X."/>
            <person name="Li J."/>
            <person name="Curtis N.E."/>
            <person name="Altenburger A."/>
            <person name="Shibata T."/>
            <person name="Feng M."/>
            <person name="Maeda T."/>
            <person name="Schwartz J.A."/>
            <person name="Shigenobu S."/>
            <person name="Lundholm N."/>
            <person name="Nishiyama T."/>
            <person name="Yang H."/>
            <person name="Hasebe M."/>
            <person name="Li S."/>
            <person name="Pierce S.K."/>
            <person name="Wang J."/>
        </authorList>
    </citation>
    <scope>NUCLEOTIDE SEQUENCE [LARGE SCALE GENOMIC DNA]</scope>
    <source>
        <strain evidence="2">EC2010</strain>
        <tissue evidence="2">Whole organism of an adult</tissue>
    </source>
</reference>
<dbReference type="STRING" id="188477.A0A3S1H9K2"/>
<feature type="region of interest" description="Disordered" evidence="1">
    <location>
        <begin position="1"/>
        <end position="20"/>
    </location>
</feature>
<evidence type="ECO:0000256" key="1">
    <source>
        <dbReference type="SAM" id="MobiDB-lite"/>
    </source>
</evidence>